<evidence type="ECO:0000313" key="2">
    <source>
        <dbReference type="EMBL" id="KAJ3988673.1"/>
    </source>
</evidence>
<feature type="region of interest" description="Disordered" evidence="1">
    <location>
        <begin position="362"/>
        <end position="418"/>
    </location>
</feature>
<proteinExistence type="predicted"/>
<dbReference type="InterPro" id="IPR037647">
    <property type="entry name" value="HIRIP3"/>
</dbReference>
<dbReference type="AlphaFoldDB" id="A0AA38Q829"/>
<organism evidence="2 3">
    <name type="scientific">Lentinula detonsa</name>
    <dbReference type="NCBI Taxonomy" id="2804962"/>
    <lineage>
        <taxon>Eukaryota</taxon>
        <taxon>Fungi</taxon>
        <taxon>Dikarya</taxon>
        <taxon>Basidiomycota</taxon>
        <taxon>Agaricomycotina</taxon>
        <taxon>Agaricomycetes</taxon>
        <taxon>Agaricomycetidae</taxon>
        <taxon>Agaricales</taxon>
        <taxon>Marasmiineae</taxon>
        <taxon>Omphalotaceae</taxon>
        <taxon>Lentinula</taxon>
    </lineage>
</organism>
<dbReference type="GO" id="GO:0005634">
    <property type="term" value="C:nucleus"/>
    <property type="evidence" value="ECO:0007669"/>
    <property type="project" value="TreeGrafter"/>
</dbReference>
<evidence type="ECO:0000256" key="1">
    <source>
        <dbReference type="SAM" id="MobiDB-lite"/>
    </source>
</evidence>
<evidence type="ECO:0008006" key="4">
    <source>
        <dbReference type="Google" id="ProtNLM"/>
    </source>
</evidence>
<sequence>MPPPDIKVIGKLTREIVSDAGKSGTLSKLTPRIIRAKLEEDLALEDGALKQLKHVIQEAITKALEETRDDEENDEANEDDDWQEERQNVPSKVETKRAARKEKQKKSTEKPLDKKPSQKPPKTGPSSSDIPAKGKKRKSEADVSSPKAKKPRVSNDAKSKVKRDKEAFTSAAVVPPSSDFEDDIPAKPTENNIPFADKTTPRRLSSKRTPSPNKPKHDSSPENSSKSGSPPQMEEAEKSESELSVLIDEPPKLKKKGKAKVSSEISEAKEKKKTRKGAASTSLSKDEETIKRLKSLVNACGVRKVWSKVFKDVNDSPSKQIALLRKILADLGMTGRLSLEQAKTIKERREFASELADVQSFEQSITNQSSRRSRSVATKEESSEAEKDSDEENVRPAKRKTNARQSIMAFLEDQSDSE</sequence>
<feature type="compositionally biased region" description="Basic and acidic residues" evidence="1">
    <location>
        <begin position="377"/>
        <end position="386"/>
    </location>
</feature>
<dbReference type="Proteomes" id="UP001163850">
    <property type="component" value="Unassembled WGS sequence"/>
</dbReference>
<comment type="caution">
    <text evidence="2">The sequence shown here is derived from an EMBL/GenBank/DDBJ whole genome shotgun (WGS) entry which is preliminary data.</text>
</comment>
<feature type="compositionally biased region" description="Basic and acidic residues" evidence="1">
    <location>
        <begin position="105"/>
        <end position="116"/>
    </location>
</feature>
<dbReference type="PANTHER" id="PTHR15410:SF2">
    <property type="entry name" value="HIRA-INTERACTING PROTEIN 3"/>
    <property type="match status" value="1"/>
</dbReference>
<feature type="compositionally biased region" description="Acidic residues" evidence="1">
    <location>
        <begin position="67"/>
        <end position="83"/>
    </location>
</feature>
<feature type="compositionally biased region" description="Low complexity" evidence="1">
    <location>
        <begin position="221"/>
        <end position="231"/>
    </location>
</feature>
<evidence type="ECO:0000313" key="3">
    <source>
        <dbReference type="Proteomes" id="UP001163850"/>
    </source>
</evidence>
<gene>
    <name evidence="2" type="ORF">F5890DRAFT_353401</name>
</gene>
<protein>
    <recommendedName>
        <fullName evidence="4">DEK C-terminal domain-containing protein</fullName>
    </recommendedName>
</protein>
<feature type="compositionally biased region" description="Basic and acidic residues" evidence="1">
    <location>
        <begin position="153"/>
        <end position="167"/>
    </location>
</feature>
<feature type="region of interest" description="Disordered" evidence="1">
    <location>
        <begin position="63"/>
        <end position="288"/>
    </location>
</feature>
<accession>A0AA38Q829</accession>
<reference evidence="2" key="1">
    <citation type="submission" date="2022-08" db="EMBL/GenBank/DDBJ databases">
        <authorList>
            <consortium name="DOE Joint Genome Institute"/>
            <person name="Min B."/>
            <person name="Riley R."/>
            <person name="Sierra-Patev S."/>
            <person name="Naranjo-Ortiz M."/>
            <person name="Looney B."/>
            <person name="Konkel Z."/>
            <person name="Slot J.C."/>
            <person name="Sakamoto Y."/>
            <person name="Steenwyk J.L."/>
            <person name="Rokas A."/>
            <person name="Carro J."/>
            <person name="Camarero S."/>
            <person name="Ferreira P."/>
            <person name="Molpeceres G."/>
            <person name="Ruiz-Duenas F.J."/>
            <person name="Serrano A."/>
            <person name="Henrissat B."/>
            <person name="Drula E."/>
            <person name="Hughes K.W."/>
            <person name="Mata J.L."/>
            <person name="Ishikawa N.K."/>
            <person name="Vargas-Isla R."/>
            <person name="Ushijima S."/>
            <person name="Smith C.A."/>
            <person name="Ahrendt S."/>
            <person name="Andreopoulos W."/>
            <person name="He G."/>
            <person name="Labutti K."/>
            <person name="Lipzen A."/>
            <person name="Ng V."/>
            <person name="Sandor L."/>
            <person name="Barry K."/>
            <person name="Martinez A.T."/>
            <person name="Xiao Y."/>
            <person name="Gibbons J.G."/>
            <person name="Terashima K."/>
            <person name="Hibbett D.S."/>
            <person name="Grigoriev I.V."/>
        </authorList>
    </citation>
    <scope>NUCLEOTIDE SEQUENCE</scope>
    <source>
        <strain evidence="2">TFB7829</strain>
    </source>
</reference>
<dbReference type="PANTHER" id="PTHR15410">
    <property type="entry name" value="HIRA-INTERACTING PROTEIN 3"/>
    <property type="match status" value="1"/>
</dbReference>
<dbReference type="EMBL" id="MU801906">
    <property type="protein sequence ID" value="KAJ3988673.1"/>
    <property type="molecule type" value="Genomic_DNA"/>
</dbReference>
<name>A0AA38Q829_9AGAR</name>